<reference evidence="8" key="1">
    <citation type="submission" date="2013-11" db="EMBL/GenBank/DDBJ databases">
        <title>Comparative genomics of Ignicoccus.</title>
        <authorList>
            <person name="Podar M."/>
        </authorList>
    </citation>
    <scope>NUCLEOTIDE SEQUENCE</scope>
    <source>
        <strain evidence="8">DSM 13166</strain>
    </source>
</reference>
<dbReference type="GO" id="GO:0003921">
    <property type="term" value="F:GMP synthase activity"/>
    <property type="evidence" value="ECO:0007669"/>
    <property type="project" value="TreeGrafter"/>
</dbReference>
<dbReference type="Proteomes" id="UP001063698">
    <property type="component" value="Chromosome"/>
</dbReference>
<keyword evidence="4" id="KW-0332">GMP biosynthesis</keyword>
<keyword evidence="2" id="KW-0436">Ligase</keyword>
<dbReference type="PANTHER" id="PTHR11922">
    <property type="entry name" value="GMP SYNTHASE-RELATED"/>
    <property type="match status" value="1"/>
</dbReference>
<evidence type="ECO:0000313" key="8">
    <source>
        <dbReference type="EMBL" id="UXD21649.1"/>
    </source>
</evidence>
<dbReference type="GO" id="GO:0005829">
    <property type="term" value="C:cytosol"/>
    <property type="evidence" value="ECO:0007669"/>
    <property type="project" value="TreeGrafter"/>
</dbReference>
<keyword evidence="9" id="KW-1185">Reference proteome</keyword>
<dbReference type="PRINTS" id="PR00097">
    <property type="entry name" value="ANTSNTHASEII"/>
</dbReference>
<dbReference type="PROSITE" id="PS51273">
    <property type="entry name" value="GATASE_TYPE_1"/>
    <property type="match status" value="1"/>
</dbReference>
<dbReference type="SUPFAM" id="SSF52317">
    <property type="entry name" value="Class I glutamine amidotransferase-like"/>
    <property type="match status" value="1"/>
</dbReference>
<feature type="domain" description="Glutamine amidotransferase" evidence="7">
    <location>
        <begin position="6"/>
        <end position="184"/>
    </location>
</feature>
<gene>
    <name evidence="8" type="ORF">IPA_06260</name>
</gene>
<dbReference type="PRINTS" id="PR00096">
    <property type="entry name" value="GATASE"/>
</dbReference>
<dbReference type="Gene3D" id="3.40.50.880">
    <property type="match status" value="1"/>
</dbReference>
<proteinExistence type="predicted"/>
<evidence type="ECO:0000256" key="1">
    <source>
        <dbReference type="ARBA" id="ARBA00002332"/>
    </source>
</evidence>
<evidence type="ECO:0000256" key="2">
    <source>
        <dbReference type="ARBA" id="ARBA00022598"/>
    </source>
</evidence>
<keyword evidence="3" id="KW-0547">Nucleotide-binding</keyword>
<evidence type="ECO:0000259" key="7">
    <source>
        <dbReference type="Pfam" id="PF00117"/>
    </source>
</evidence>
<dbReference type="AlphaFoldDB" id="A0A977K9S0"/>
<evidence type="ECO:0000256" key="6">
    <source>
        <dbReference type="ARBA" id="ARBA00022840"/>
    </source>
</evidence>
<evidence type="ECO:0000256" key="5">
    <source>
        <dbReference type="ARBA" id="ARBA00022755"/>
    </source>
</evidence>
<keyword evidence="6" id="KW-0067">ATP-binding</keyword>
<dbReference type="Pfam" id="PF00117">
    <property type="entry name" value="GATase"/>
    <property type="match status" value="1"/>
</dbReference>
<dbReference type="PANTHER" id="PTHR11922:SF2">
    <property type="entry name" value="GMP SYNTHASE [GLUTAMINE-HYDROLYZING]"/>
    <property type="match status" value="1"/>
</dbReference>
<dbReference type="InterPro" id="IPR029062">
    <property type="entry name" value="Class_I_gatase-like"/>
</dbReference>
<dbReference type="KEGG" id="ipc:IPA_06260"/>
<dbReference type="InterPro" id="IPR017926">
    <property type="entry name" value="GATASE"/>
</dbReference>
<name>A0A977K9S0_9CREN</name>
<keyword evidence="5" id="KW-0658">Purine biosynthesis</keyword>
<organism evidence="8 9">
    <name type="scientific">Ignicoccus pacificus DSM 13166</name>
    <dbReference type="NCBI Taxonomy" id="940294"/>
    <lineage>
        <taxon>Archaea</taxon>
        <taxon>Thermoproteota</taxon>
        <taxon>Thermoprotei</taxon>
        <taxon>Desulfurococcales</taxon>
        <taxon>Desulfurococcaceae</taxon>
        <taxon>Ignicoccus</taxon>
    </lineage>
</organism>
<protein>
    <submittedName>
        <fullName evidence="8">GMP synthase</fullName>
    </submittedName>
</protein>
<evidence type="ECO:0000256" key="3">
    <source>
        <dbReference type="ARBA" id="ARBA00022741"/>
    </source>
</evidence>
<comment type="function">
    <text evidence="1">Catalyzes the synthesis of GMP from XMP.</text>
</comment>
<dbReference type="EMBL" id="CP006868">
    <property type="protein sequence ID" value="UXD21649.1"/>
    <property type="molecule type" value="Genomic_DNA"/>
</dbReference>
<sequence>MVRALVVAFGGQYNHLIKRSIERLGHEADLRMYTMPLPDPFDYDCIVFGGGPLTMPKDFEKVKHLEAYLKLGKPILGICLGHQVLALLNGGEVGPSPKPEYGDVVIYVDDEDDILKGLAPSFKAWESHNEEVIKEPPNSKVIAHSDFTRVQALKYQNGPFYSVQFHPEVQHTEKGPLVFENFLRICKK</sequence>
<dbReference type="GO" id="GO:0005524">
    <property type="term" value="F:ATP binding"/>
    <property type="evidence" value="ECO:0007669"/>
    <property type="project" value="UniProtKB-KW"/>
</dbReference>
<evidence type="ECO:0000256" key="4">
    <source>
        <dbReference type="ARBA" id="ARBA00022749"/>
    </source>
</evidence>
<accession>A0A977K9S0</accession>
<dbReference type="NCBIfam" id="NF001975">
    <property type="entry name" value="PRK00758.1"/>
    <property type="match status" value="1"/>
</dbReference>
<evidence type="ECO:0000313" key="9">
    <source>
        <dbReference type="Proteomes" id="UP001063698"/>
    </source>
</evidence>